<reference evidence="9" key="1">
    <citation type="submission" date="2025-08" db="UniProtKB">
        <authorList>
            <consortium name="RefSeq"/>
        </authorList>
    </citation>
    <scope>IDENTIFICATION</scope>
    <source>
        <tissue evidence="9">Muscle</tissue>
    </source>
</reference>
<dbReference type="EC" id="5.3.1.5" evidence="2"/>
<dbReference type="KEGG" id="ncc:104964952"/>
<keyword evidence="5" id="KW-0413">Isomerase</keyword>
<comment type="similarity">
    <text evidence="1">Belongs to the xylose isomerase family.</text>
</comment>
<protein>
    <recommendedName>
        <fullName evidence="2">xylose isomerase</fullName>
        <ecNumber evidence="2">5.3.1.5</ecNumber>
    </recommendedName>
</protein>
<evidence type="ECO:0000256" key="6">
    <source>
        <dbReference type="ARBA" id="ARBA00023277"/>
    </source>
</evidence>
<dbReference type="SUPFAM" id="SSF51658">
    <property type="entry name" value="Xylose isomerase-like"/>
    <property type="match status" value="1"/>
</dbReference>
<dbReference type="InterPro" id="IPR036237">
    <property type="entry name" value="Xyl_isomerase-like_sf"/>
</dbReference>
<dbReference type="GO" id="GO:0046872">
    <property type="term" value="F:metal ion binding"/>
    <property type="evidence" value="ECO:0007669"/>
    <property type="project" value="UniProtKB-KW"/>
</dbReference>
<dbReference type="GeneID" id="104964952"/>
<keyword evidence="6" id="KW-0119">Carbohydrate metabolism</keyword>
<evidence type="ECO:0000256" key="3">
    <source>
        <dbReference type="ARBA" id="ARBA00022629"/>
    </source>
</evidence>
<evidence type="ECO:0000256" key="2">
    <source>
        <dbReference type="ARBA" id="ARBA00011958"/>
    </source>
</evidence>
<evidence type="ECO:0000256" key="1">
    <source>
        <dbReference type="ARBA" id="ARBA00005765"/>
    </source>
</evidence>
<keyword evidence="4" id="KW-0479">Metal-binding</keyword>
<dbReference type="Proteomes" id="UP000504611">
    <property type="component" value="Unplaced"/>
</dbReference>
<evidence type="ECO:0000256" key="4">
    <source>
        <dbReference type="ARBA" id="ARBA00022723"/>
    </source>
</evidence>
<name>A0A6I9PM94_9TELE</name>
<dbReference type="InterPro" id="IPR001998">
    <property type="entry name" value="Xylose_isomerase"/>
</dbReference>
<dbReference type="RefSeq" id="XP_010792169.1">
    <property type="nucleotide sequence ID" value="XM_010793867.1"/>
</dbReference>
<evidence type="ECO:0000313" key="8">
    <source>
        <dbReference type="Proteomes" id="UP000504611"/>
    </source>
</evidence>
<dbReference type="OrthoDB" id="1730074at2759"/>
<dbReference type="PANTHER" id="PTHR48408:SF1">
    <property type="entry name" value="XYLOSE ISOMERASE"/>
    <property type="match status" value="1"/>
</dbReference>
<comment type="catalytic activity">
    <reaction evidence="7">
        <text>alpha-D-xylose = alpha-D-xylulofuranose</text>
        <dbReference type="Rhea" id="RHEA:22816"/>
        <dbReference type="ChEBI" id="CHEBI:28518"/>
        <dbReference type="ChEBI" id="CHEBI:188998"/>
        <dbReference type="EC" id="5.3.1.5"/>
    </reaction>
</comment>
<dbReference type="AlphaFoldDB" id="A0A6I9PM94"/>
<evidence type="ECO:0000313" key="9">
    <source>
        <dbReference type="RefSeq" id="XP_010792169.1"/>
    </source>
</evidence>
<evidence type="ECO:0000256" key="5">
    <source>
        <dbReference type="ARBA" id="ARBA00023235"/>
    </source>
</evidence>
<gene>
    <name evidence="9" type="primary">LOC104964952</name>
</gene>
<dbReference type="Gene3D" id="3.20.20.150">
    <property type="entry name" value="Divalent-metal-dependent TIM barrel enzymes"/>
    <property type="match status" value="1"/>
</dbReference>
<dbReference type="PROSITE" id="PS51415">
    <property type="entry name" value="XYLOSE_ISOMERASE"/>
    <property type="match status" value="1"/>
</dbReference>
<proteinExistence type="inferred from homology"/>
<dbReference type="GO" id="GO:0009045">
    <property type="term" value="F:xylose isomerase activity"/>
    <property type="evidence" value="ECO:0007669"/>
    <property type="project" value="UniProtKB-EC"/>
</dbReference>
<organism evidence="8 9">
    <name type="scientific">Notothenia coriiceps</name>
    <name type="common">black rockcod</name>
    <dbReference type="NCBI Taxonomy" id="8208"/>
    <lineage>
        <taxon>Eukaryota</taxon>
        <taxon>Metazoa</taxon>
        <taxon>Chordata</taxon>
        <taxon>Craniata</taxon>
        <taxon>Vertebrata</taxon>
        <taxon>Euteleostomi</taxon>
        <taxon>Actinopterygii</taxon>
        <taxon>Neopterygii</taxon>
        <taxon>Teleostei</taxon>
        <taxon>Neoteleostei</taxon>
        <taxon>Acanthomorphata</taxon>
        <taxon>Eupercaria</taxon>
        <taxon>Perciformes</taxon>
        <taxon>Notothenioidei</taxon>
        <taxon>Nototheniidae</taxon>
        <taxon>Notothenia</taxon>
    </lineage>
</organism>
<keyword evidence="8" id="KW-1185">Reference proteome</keyword>
<evidence type="ECO:0000256" key="7">
    <source>
        <dbReference type="ARBA" id="ARBA00033659"/>
    </source>
</evidence>
<dbReference type="PANTHER" id="PTHR48408">
    <property type="match status" value="1"/>
</dbReference>
<accession>A0A6I9PM94</accession>
<sequence>MGRKMEDWLRFSVCYWHSFCGTADPFGAPTLHRPWNKGTPMESAKKRLRAAFEFFTKLGVKYYTFHDRIRGRNTAVPTPEASPSSAAALELLRTSFSRCTSSEPRYIMHHT</sequence>
<keyword evidence="3" id="KW-0859">Xylose metabolism</keyword>
<dbReference type="GO" id="GO:0042732">
    <property type="term" value="P:D-xylose metabolic process"/>
    <property type="evidence" value="ECO:0007669"/>
    <property type="project" value="UniProtKB-KW"/>
</dbReference>